<dbReference type="InterPro" id="IPR006439">
    <property type="entry name" value="HAD-SF_hydro_IA"/>
</dbReference>
<evidence type="ECO:0000313" key="2">
    <source>
        <dbReference type="Proteomes" id="UP000318578"/>
    </source>
</evidence>
<dbReference type="SFLD" id="SFLDS00003">
    <property type="entry name" value="Haloacid_Dehalogenase"/>
    <property type="match status" value="1"/>
</dbReference>
<dbReference type="GO" id="GO:0006281">
    <property type="term" value="P:DNA repair"/>
    <property type="evidence" value="ECO:0007669"/>
    <property type="project" value="TreeGrafter"/>
</dbReference>
<accession>A0A558A9G6</accession>
<proteinExistence type="predicted"/>
<sequence length="219" mass="23750">MSPVLVLDMDGTLVDTNYHHAIAWFRAFRRSDVTVPVWRIHRAIGMGGDQLVPTVAGDDVEERLGDTVRDAWKKEVDAILGEVCAIEGARELLEAARDAGYVVVLASSGKPDHVDRYLDLLDARELAHDWTTSADVSETKPEPNLIEVALQKAGEAEAVVVGDSVWDCQAAQRIGLPSVAVRTGGFGERELLDNGASRVYDDLAQLRADLPGLPTGKPK</sequence>
<dbReference type="RefSeq" id="WP_144640380.1">
    <property type="nucleotide sequence ID" value="NZ_BNAX01000004.1"/>
</dbReference>
<name>A0A558A9G6_9PSEU</name>
<dbReference type="SUPFAM" id="SSF56784">
    <property type="entry name" value="HAD-like"/>
    <property type="match status" value="1"/>
</dbReference>
<organism evidence="1 2">
    <name type="scientific">Amycolatopsis acidiphila</name>
    <dbReference type="NCBI Taxonomy" id="715473"/>
    <lineage>
        <taxon>Bacteria</taxon>
        <taxon>Bacillati</taxon>
        <taxon>Actinomycetota</taxon>
        <taxon>Actinomycetes</taxon>
        <taxon>Pseudonocardiales</taxon>
        <taxon>Pseudonocardiaceae</taxon>
        <taxon>Amycolatopsis</taxon>
    </lineage>
</organism>
<dbReference type="PANTHER" id="PTHR43434">
    <property type="entry name" value="PHOSPHOGLYCOLATE PHOSPHATASE"/>
    <property type="match status" value="1"/>
</dbReference>
<dbReference type="SFLD" id="SFLDG01129">
    <property type="entry name" value="C1.5:_HAD__Beta-PGM__Phosphata"/>
    <property type="match status" value="1"/>
</dbReference>
<dbReference type="GO" id="GO:0008967">
    <property type="term" value="F:phosphoglycolate phosphatase activity"/>
    <property type="evidence" value="ECO:0007669"/>
    <property type="project" value="TreeGrafter"/>
</dbReference>
<dbReference type="InterPro" id="IPR050155">
    <property type="entry name" value="HAD-like_hydrolase_sf"/>
</dbReference>
<comment type="caution">
    <text evidence="1">The sequence shown here is derived from an EMBL/GenBank/DDBJ whole genome shotgun (WGS) entry which is preliminary data.</text>
</comment>
<protein>
    <submittedName>
        <fullName evidence="1">HAD family hydrolase</fullName>
    </submittedName>
</protein>
<gene>
    <name evidence="1" type="ORF">FNH06_18845</name>
</gene>
<dbReference type="EMBL" id="VJZA01000031">
    <property type="protein sequence ID" value="TVT20907.1"/>
    <property type="molecule type" value="Genomic_DNA"/>
</dbReference>
<dbReference type="Gene3D" id="1.10.150.240">
    <property type="entry name" value="Putative phosphatase, domain 2"/>
    <property type="match status" value="1"/>
</dbReference>
<evidence type="ECO:0000313" key="1">
    <source>
        <dbReference type="EMBL" id="TVT20907.1"/>
    </source>
</evidence>
<dbReference type="Pfam" id="PF00702">
    <property type="entry name" value="Hydrolase"/>
    <property type="match status" value="1"/>
</dbReference>
<keyword evidence="1" id="KW-0378">Hydrolase</keyword>
<dbReference type="NCBIfam" id="TIGR01549">
    <property type="entry name" value="HAD-SF-IA-v1"/>
    <property type="match status" value="1"/>
</dbReference>
<dbReference type="Gene3D" id="3.40.50.1000">
    <property type="entry name" value="HAD superfamily/HAD-like"/>
    <property type="match status" value="1"/>
</dbReference>
<dbReference type="GO" id="GO:0005829">
    <property type="term" value="C:cytosol"/>
    <property type="evidence" value="ECO:0007669"/>
    <property type="project" value="TreeGrafter"/>
</dbReference>
<dbReference type="Proteomes" id="UP000318578">
    <property type="component" value="Unassembled WGS sequence"/>
</dbReference>
<dbReference type="InterPro" id="IPR023214">
    <property type="entry name" value="HAD_sf"/>
</dbReference>
<dbReference type="InterPro" id="IPR023198">
    <property type="entry name" value="PGP-like_dom2"/>
</dbReference>
<dbReference type="InterPro" id="IPR036412">
    <property type="entry name" value="HAD-like_sf"/>
</dbReference>
<dbReference type="OrthoDB" id="9793014at2"/>
<dbReference type="AlphaFoldDB" id="A0A558A9G6"/>
<dbReference type="PANTHER" id="PTHR43434:SF16">
    <property type="entry name" value="BLL8046 PROTEIN"/>
    <property type="match status" value="1"/>
</dbReference>
<keyword evidence="2" id="KW-1185">Reference proteome</keyword>
<reference evidence="1 2" key="1">
    <citation type="submission" date="2019-07" db="EMBL/GenBank/DDBJ databases">
        <title>New species of Amycolatopsis and Streptomyces.</title>
        <authorList>
            <person name="Duangmal K."/>
            <person name="Teo W.F.A."/>
            <person name="Lipun K."/>
        </authorList>
    </citation>
    <scope>NUCLEOTIDE SEQUENCE [LARGE SCALE GENOMIC DNA]</scope>
    <source>
        <strain evidence="1 2">JCM 30562</strain>
    </source>
</reference>